<evidence type="ECO:0000313" key="2">
    <source>
        <dbReference type="EMBL" id="RZS93558.1"/>
    </source>
</evidence>
<feature type="transmembrane region" description="Helical" evidence="1">
    <location>
        <begin position="117"/>
        <end position="134"/>
    </location>
</feature>
<accession>A0A4Q7P2I6</accession>
<sequence>MEYAEKQHKKEVGELLNKQKMSKKISVLGLAGLILFATSCASIVSKSTYPLSIDSAPSQASIVIKDKKGIEIFTGQTPATVDLKAGSGFFSKARYQVTFSKNGYDSKTIPVEFKLDGWYFGNIVFGGVLGLLIIDPATGAMFKLENEFINETLAPTTASVENKGLKVYTLDEIPEAWKTQLVQIDNN</sequence>
<keyword evidence="1" id="KW-0472">Membrane</keyword>
<dbReference type="AlphaFoldDB" id="A0A4Q7P2I6"/>
<comment type="caution">
    <text evidence="2">The sequence shown here is derived from an EMBL/GenBank/DDBJ whole genome shotgun (WGS) entry which is preliminary data.</text>
</comment>
<evidence type="ECO:0000256" key="1">
    <source>
        <dbReference type="SAM" id="Phobius"/>
    </source>
</evidence>
<dbReference type="Proteomes" id="UP000292262">
    <property type="component" value="Unassembled WGS sequence"/>
</dbReference>
<protein>
    <recommendedName>
        <fullName evidence="4">PEGA domain-containing protein</fullName>
    </recommendedName>
</protein>
<evidence type="ECO:0008006" key="4">
    <source>
        <dbReference type="Google" id="ProtNLM"/>
    </source>
</evidence>
<evidence type="ECO:0000313" key="3">
    <source>
        <dbReference type="Proteomes" id="UP000292262"/>
    </source>
</evidence>
<keyword evidence="1" id="KW-0812">Transmembrane</keyword>
<gene>
    <name evidence="2" type="ORF">EV197_2138</name>
</gene>
<feature type="transmembrane region" description="Helical" evidence="1">
    <location>
        <begin position="25"/>
        <end position="44"/>
    </location>
</feature>
<reference evidence="2 3" key="1">
    <citation type="submission" date="2019-02" db="EMBL/GenBank/DDBJ databases">
        <title>Genomic Encyclopedia of Type Strains, Phase IV (KMG-IV): sequencing the most valuable type-strain genomes for metagenomic binning, comparative biology and taxonomic classification.</title>
        <authorList>
            <person name="Goeker M."/>
        </authorList>
    </citation>
    <scope>NUCLEOTIDE SEQUENCE [LARGE SCALE GENOMIC DNA]</scope>
    <source>
        <strain evidence="2 3">DSM 17196</strain>
    </source>
</reference>
<proteinExistence type="predicted"/>
<organism evidence="2 3">
    <name type="scientific">Aquimarina brevivitae</name>
    <dbReference type="NCBI Taxonomy" id="323412"/>
    <lineage>
        <taxon>Bacteria</taxon>
        <taxon>Pseudomonadati</taxon>
        <taxon>Bacteroidota</taxon>
        <taxon>Flavobacteriia</taxon>
        <taxon>Flavobacteriales</taxon>
        <taxon>Flavobacteriaceae</taxon>
        <taxon>Aquimarina</taxon>
    </lineage>
</organism>
<keyword evidence="3" id="KW-1185">Reference proteome</keyword>
<dbReference type="EMBL" id="SGXE01000002">
    <property type="protein sequence ID" value="RZS93558.1"/>
    <property type="molecule type" value="Genomic_DNA"/>
</dbReference>
<name>A0A4Q7P2I6_9FLAO</name>
<keyword evidence="1" id="KW-1133">Transmembrane helix</keyword>